<organism evidence="2 3">
    <name type="scientific">Volvox africanus</name>
    <dbReference type="NCBI Taxonomy" id="51714"/>
    <lineage>
        <taxon>Eukaryota</taxon>
        <taxon>Viridiplantae</taxon>
        <taxon>Chlorophyta</taxon>
        <taxon>core chlorophytes</taxon>
        <taxon>Chlorophyceae</taxon>
        <taxon>CS clade</taxon>
        <taxon>Chlamydomonadales</taxon>
        <taxon>Volvocaceae</taxon>
        <taxon>Volvox</taxon>
    </lineage>
</organism>
<keyword evidence="1" id="KW-0732">Signal</keyword>
<comment type="caution">
    <text evidence="2">The sequence shown here is derived from an EMBL/GenBank/DDBJ whole genome shotgun (WGS) entry which is preliminary data.</text>
</comment>
<accession>A0ABQ5SIK1</accession>
<dbReference type="EMBL" id="BSDZ01000080">
    <property type="protein sequence ID" value="GLI69036.1"/>
    <property type="molecule type" value="Genomic_DNA"/>
</dbReference>
<sequence>MAGAKSASRGLLAVLFLLFILLQAEASMYSRRRGLKTAGLTEEEINAVMKEHDPRHILYKEKHKEGLKAHPEVKRYLEWRQMHKVDFSGRRVVYDYETAVPGRSPRCRFSLCRQDSARFHPALG</sequence>
<gene>
    <name evidence="2" type="ORF">VaNZ11_013577</name>
</gene>
<proteinExistence type="predicted"/>
<dbReference type="Proteomes" id="UP001165090">
    <property type="component" value="Unassembled WGS sequence"/>
</dbReference>
<evidence type="ECO:0000313" key="3">
    <source>
        <dbReference type="Proteomes" id="UP001165090"/>
    </source>
</evidence>
<evidence type="ECO:0000313" key="2">
    <source>
        <dbReference type="EMBL" id="GLI69036.1"/>
    </source>
</evidence>
<feature type="signal peptide" evidence="1">
    <location>
        <begin position="1"/>
        <end position="26"/>
    </location>
</feature>
<reference evidence="2 3" key="1">
    <citation type="journal article" date="2023" name="IScience">
        <title>Expanded male sex-determining region conserved during the evolution of homothallism in the green alga Volvox.</title>
        <authorList>
            <person name="Yamamoto K."/>
            <person name="Matsuzaki R."/>
            <person name="Mahakham W."/>
            <person name="Heman W."/>
            <person name="Sekimoto H."/>
            <person name="Kawachi M."/>
            <person name="Minakuchi Y."/>
            <person name="Toyoda A."/>
            <person name="Nozaki H."/>
        </authorList>
    </citation>
    <scope>NUCLEOTIDE SEQUENCE [LARGE SCALE GENOMIC DNA]</scope>
    <source>
        <strain evidence="2 3">NIES-4468</strain>
    </source>
</reference>
<protein>
    <submittedName>
        <fullName evidence="2">Uncharacterized protein</fullName>
    </submittedName>
</protein>
<evidence type="ECO:0000256" key="1">
    <source>
        <dbReference type="SAM" id="SignalP"/>
    </source>
</evidence>
<keyword evidence="3" id="KW-1185">Reference proteome</keyword>
<feature type="chain" id="PRO_5047168205" evidence="1">
    <location>
        <begin position="27"/>
        <end position="124"/>
    </location>
</feature>
<name>A0ABQ5SIK1_9CHLO</name>